<dbReference type="PROSITE" id="PS00688">
    <property type="entry name" value="SIGMA54_INTERACT_3"/>
    <property type="match status" value="1"/>
</dbReference>
<dbReference type="PANTHER" id="PTHR32071">
    <property type="entry name" value="TRANSCRIPTIONAL REGULATORY PROTEIN"/>
    <property type="match status" value="1"/>
</dbReference>
<dbReference type="InterPro" id="IPR025943">
    <property type="entry name" value="Sigma_54_int_dom_ATP-bd_2"/>
</dbReference>
<protein>
    <submittedName>
        <fullName evidence="11">Transcriptional activator FleR</fullName>
    </submittedName>
</protein>
<dbReference type="InterPro" id="IPR011006">
    <property type="entry name" value="CheY-like_superfamily"/>
</dbReference>
<feature type="domain" description="Sigma-54 factor interaction" evidence="9">
    <location>
        <begin position="129"/>
        <end position="358"/>
    </location>
</feature>
<dbReference type="SUPFAM" id="SSF52172">
    <property type="entry name" value="CheY-like"/>
    <property type="match status" value="1"/>
</dbReference>
<dbReference type="FunFam" id="3.40.50.2300:FF:000018">
    <property type="entry name" value="DNA-binding transcriptional regulator NtrC"/>
    <property type="match status" value="1"/>
</dbReference>
<proteinExistence type="predicted"/>
<dbReference type="InterPro" id="IPR002078">
    <property type="entry name" value="Sigma_54_int"/>
</dbReference>
<sequence>MAQSKVLIVEDDEGLREALVDTLALAGYEWVEADCAEQALLILKSQEVDIVISDVQMAGMGGLALLRNIKLHWPKLPVLLMTAYANIEDAVAAMKEGAIDYMAKPFAPEVLLNMVSRYAPVKSDDGGDAIVADEKSLKLLALADKVAKTDANVMVLGPSGSGKEVMSRYIHNASLRKDGPFVAINCAAIPDNMLEATLFGYEKGAFTGAVQACPGKFEQAQGGTILLDEISEMDLNLQAKLLRVLQEREVERLGGRKSIKLDVRVLATSNRDLKKYVSEGNFREDLYYRLNVFPISWPPLSQRQGDISPLAIHLVERNCQKLGLPVPSISEGALNKLLHYPWPGNVRELDNVIQRALILSEHNNIGSEHILLEGIDWDDASSLQSVVQSGEVATPSVKPIAEPNNPLAKAISSNDGLGSELREQEYAIILETMIECNGRRKEMAEKLGISPRTLRYKLAKMRDAGIDIPN</sequence>
<dbReference type="GO" id="GO:0006355">
    <property type="term" value="P:regulation of DNA-templated transcription"/>
    <property type="evidence" value="ECO:0007669"/>
    <property type="project" value="InterPro"/>
</dbReference>
<keyword evidence="6" id="KW-0238">DNA-binding</keyword>
<evidence type="ECO:0000313" key="12">
    <source>
        <dbReference type="Proteomes" id="UP000235828"/>
    </source>
</evidence>
<keyword evidence="3" id="KW-0067">ATP-binding</keyword>
<name>A0A2N8ZE56_9VIBR</name>
<dbReference type="Pfam" id="PF25601">
    <property type="entry name" value="AAA_lid_14"/>
    <property type="match status" value="1"/>
</dbReference>
<dbReference type="GO" id="GO:0005524">
    <property type="term" value="F:ATP binding"/>
    <property type="evidence" value="ECO:0007669"/>
    <property type="project" value="UniProtKB-KW"/>
</dbReference>
<evidence type="ECO:0000313" key="11">
    <source>
        <dbReference type="EMBL" id="SON50202.1"/>
    </source>
</evidence>
<dbReference type="InterPro" id="IPR058031">
    <property type="entry name" value="AAA_lid_NorR"/>
</dbReference>
<dbReference type="InterPro" id="IPR027417">
    <property type="entry name" value="P-loop_NTPase"/>
</dbReference>
<dbReference type="CDD" id="cd00009">
    <property type="entry name" value="AAA"/>
    <property type="match status" value="1"/>
</dbReference>
<reference evidence="11 12" key="1">
    <citation type="submission" date="2017-10" db="EMBL/GenBank/DDBJ databases">
        <authorList>
            <person name="Banno H."/>
            <person name="Chua N.-H."/>
        </authorList>
    </citation>
    <scope>NUCLEOTIDE SEQUENCE [LARGE SCALE GENOMIC DNA]</scope>
    <source>
        <strain evidence="11">Vibrio tapetis CECT4600</strain>
    </source>
</reference>
<dbReference type="AlphaFoldDB" id="A0A2N8ZE56"/>
<keyword evidence="5" id="KW-0805">Transcription regulation</keyword>
<dbReference type="InterPro" id="IPR003593">
    <property type="entry name" value="AAA+_ATPase"/>
</dbReference>
<dbReference type="OrthoDB" id="9804019at2"/>
<dbReference type="PANTHER" id="PTHR32071:SF21">
    <property type="entry name" value="TRANSCRIPTIONAL REGULATORY PROTEIN FLGR"/>
    <property type="match status" value="1"/>
</dbReference>
<keyword evidence="1 8" id="KW-0597">Phosphoprotein</keyword>
<evidence type="ECO:0000256" key="4">
    <source>
        <dbReference type="ARBA" id="ARBA00023012"/>
    </source>
</evidence>
<keyword evidence="7" id="KW-0804">Transcription</keyword>
<dbReference type="GO" id="GO:0043565">
    <property type="term" value="F:sequence-specific DNA binding"/>
    <property type="evidence" value="ECO:0007669"/>
    <property type="project" value="InterPro"/>
</dbReference>
<evidence type="ECO:0000256" key="1">
    <source>
        <dbReference type="ARBA" id="ARBA00022553"/>
    </source>
</evidence>
<gene>
    <name evidence="11" type="primary">fleR</name>
    <name evidence="11" type="ORF">VTAP4600_A2223</name>
</gene>
<evidence type="ECO:0000256" key="2">
    <source>
        <dbReference type="ARBA" id="ARBA00022741"/>
    </source>
</evidence>
<dbReference type="PROSITE" id="PS50110">
    <property type="entry name" value="RESPONSE_REGULATORY"/>
    <property type="match status" value="1"/>
</dbReference>
<dbReference type="Pfam" id="PF00158">
    <property type="entry name" value="Sigma54_activat"/>
    <property type="match status" value="1"/>
</dbReference>
<dbReference type="Pfam" id="PF02954">
    <property type="entry name" value="HTH_8"/>
    <property type="match status" value="1"/>
</dbReference>
<keyword evidence="2" id="KW-0547">Nucleotide-binding</keyword>
<feature type="domain" description="Response regulatory" evidence="10">
    <location>
        <begin position="5"/>
        <end position="119"/>
    </location>
</feature>
<evidence type="ECO:0000256" key="8">
    <source>
        <dbReference type="PROSITE-ProRule" id="PRU00169"/>
    </source>
</evidence>
<dbReference type="SUPFAM" id="SSF52540">
    <property type="entry name" value="P-loop containing nucleoside triphosphate hydrolases"/>
    <property type="match status" value="1"/>
</dbReference>
<dbReference type="KEGG" id="vta:A2223"/>
<dbReference type="Pfam" id="PF00072">
    <property type="entry name" value="Response_reg"/>
    <property type="match status" value="1"/>
</dbReference>
<dbReference type="SUPFAM" id="SSF46689">
    <property type="entry name" value="Homeodomain-like"/>
    <property type="match status" value="1"/>
</dbReference>
<dbReference type="Gene3D" id="1.10.10.60">
    <property type="entry name" value="Homeodomain-like"/>
    <property type="match status" value="1"/>
</dbReference>
<dbReference type="Gene3D" id="1.10.8.60">
    <property type="match status" value="1"/>
</dbReference>
<organism evidence="11 12">
    <name type="scientific">Vibrio tapetis subsp. tapetis</name>
    <dbReference type="NCBI Taxonomy" id="1671868"/>
    <lineage>
        <taxon>Bacteria</taxon>
        <taxon>Pseudomonadati</taxon>
        <taxon>Pseudomonadota</taxon>
        <taxon>Gammaproteobacteria</taxon>
        <taxon>Vibrionales</taxon>
        <taxon>Vibrionaceae</taxon>
        <taxon>Vibrio</taxon>
    </lineage>
</organism>
<dbReference type="EMBL" id="LT960611">
    <property type="protein sequence ID" value="SON50202.1"/>
    <property type="molecule type" value="Genomic_DNA"/>
</dbReference>
<feature type="modified residue" description="4-aspartylphosphate" evidence="8">
    <location>
        <position position="54"/>
    </location>
</feature>
<dbReference type="InterPro" id="IPR009057">
    <property type="entry name" value="Homeodomain-like_sf"/>
</dbReference>
<dbReference type="SMART" id="SM00448">
    <property type="entry name" value="REC"/>
    <property type="match status" value="1"/>
</dbReference>
<keyword evidence="4" id="KW-0902">Two-component regulatory system</keyword>
<evidence type="ECO:0000256" key="6">
    <source>
        <dbReference type="ARBA" id="ARBA00023125"/>
    </source>
</evidence>
<dbReference type="InterPro" id="IPR001789">
    <property type="entry name" value="Sig_transdc_resp-reg_receiver"/>
</dbReference>
<evidence type="ECO:0000256" key="3">
    <source>
        <dbReference type="ARBA" id="ARBA00022840"/>
    </source>
</evidence>
<accession>A0A2N8ZE56</accession>
<evidence type="ECO:0000259" key="9">
    <source>
        <dbReference type="PROSITE" id="PS50045"/>
    </source>
</evidence>
<dbReference type="RefSeq" id="WP_102522736.1">
    <property type="nucleotide sequence ID" value="NZ_LT960611.1"/>
</dbReference>
<dbReference type="PROSITE" id="PS00676">
    <property type="entry name" value="SIGMA54_INTERACT_2"/>
    <property type="match status" value="1"/>
</dbReference>
<dbReference type="Proteomes" id="UP000235828">
    <property type="component" value="Chromosome A"/>
</dbReference>
<dbReference type="GO" id="GO:0000160">
    <property type="term" value="P:phosphorelay signal transduction system"/>
    <property type="evidence" value="ECO:0007669"/>
    <property type="project" value="UniProtKB-KW"/>
</dbReference>
<keyword evidence="12" id="KW-1185">Reference proteome</keyword>
<dbReference type="Gene3D" id="3.40.50.2300">
    <property type="match status" value="1"/>
</dbReference>
<dbReference type="InterPro" id="IPR002197">
    <property type="entry name" value="HTH_Fis"/>
</dbReference>
<dbReference type="InterPro" id="IPR025944">
    <property type="entry name" value="Sigma_54_int_dom_CS"/>
</dbReference>
<dbReference type="SMART" id="SM00382">
    <property type="entry name" value="AAA"/>
    <property type="match status" value="1"/>
</dbReference>
<evidence type="ECO:0000256" key="7">
    <source>
        <dbReference type="ARBA" id="ARBA00023163"/>
    </source>
</evidence>
<dbReference type="FunFam" id="3.40.50.300:FF:000006">
    <property type="entry name" value="DNA-binding transcriptional regulator NtrC"/>
    <property type="match status" value="1"/>
</dbReference>
<dbReference type="PROSITE" id="PS50045">
    <property type="entry name" value="SIGMA54_INTERACT_4"/>
    <property type="match status" value="1"/>
</dbReference>
<evidence type="ECO:0000259" key="10">
    <source>
        <dbReference type="PROSITE" id="PS50110"/>
    </source>
</evidence>
<dbReference type="Gene3D" id="3.40.50.300">
    <property type="entry name" value="P-loop containing nucleotide triphosphate hydrolases"/>
    <property type="match status" value="1"/>
</dbReference>
<evidence type="ECO:0000256" key="5">
    <source>
        <dbReference type="ARBA" id="ARBA00023015"/>
    </source>
</evidence>